<name>A0A109W6H2_9BACT</name>
<dbReference type="KEGG" id="doa:AXF15_11755"/>
<evidence type="ECO:0000313" key="2">
    <source>
        <dbReference type="Proteomes" id="UP000063964"/>
    </source>
</evidence>
<protein>
    <submittedName>
        <fullName evidence="1">Uncharacterized protein</fullName>
    </submittedName>
</protein>
<dbReference type="STRING" id="888061.AXF15_11755"/>
<keyword evidence="2" id="KW-1185">Reference proteome</keyword>
<sequence>MSALLAVDAGVRTGLALFDRQGRLAWCRSHNLGNISRLKKAASGTLFGLPGLEYVVVEGGGQTAGVWEYAAKKRGLTFLLIQADHWRPDFLLPRERQSGHKAKAAARTLVEKIMRAEGWSSPTPPRHDAAEAALIGLWAVIHLGWREMPRL</sequence>
<evidence type="ECO:0000313" key="1">
    <source>
        <dbReference type="EMBL" id="AMD93706.1"/>
    </source>
</evidence>
<dbReference type="RefSeq" id="WP_066607759.1">
    <property type="nucleotide sequence ID" value="NZ_CP014230.1"/>
</dbReference>
<dbReference type="AlphaFoldDB" id="A0A109W6H2"/>
<dbReference type="OrthoDB" id="1495259at2"/>
<proteinExistence type="predicted"/>
<dbReference type="Proteomes" id="UP000063964">
    <property type="component" value="Chromosome"/>
</dbReference>
<reference evidence="2" key="1">
    <citation type="submission" date="2016-02" db="EMBL/GenBank/DDBJ databases">
        <authorList>
            <person name="Holder M.E."/>
            <person name="Ajami N.J."/>
            <person name="Petrosino J.F."/>
        </authorList>
    </citation>
    <scope>NUCLEOTIDE SEQUENCE [LARGE SCALE GENOMIC DNA]</scope>
    <source>
        <strain evidence="2">DSM 12838</strain>
    </source>
</reference>
<accession>A0A109W6H2</accession>
<gene>
    <name evidence="1" type="ORF">AXF15_11755</name>
</gene>
<organism evidence="1 2">
    <name type="scientific">Desulfomicrobium orale DSM 12838</name>
    <dbReference type="NCBI Taxonomy" id="888061"/>
    <lineage>
        <taxon>Bacteria</taxon>
        <taxon>Pseudomonadati</taxon>
        <taxon>Thermodesulfobacteriota</taxon>
        <taxon>Desulfovibrionia</taxon>
        <taxon>Desulfovibrionales</taxon>
        <taxon>Desulfomicrobiaceae</taxon>
        <taxon>Desulfomicrobium</taxon>
    </lineage>
</organism>
<dbReference type="EMBL" id="CP014230">
    <property type="protein sequence ID" value="AMD93706.1"/>
    <property type="molecule type" value="Genomic_DNA"/>
</dbReference>